<organism evidence="1 2">
    <name type="scientific">Sphaerodactylus townsendi</name>
    <dbReference type="NCBI Taxonomy" id="933632"/>
    <lineage>
        <taxon>Eukaryota</taxon>
        <taxon>Metazoa</taxon>
        <taxon>Chordata</taxon>
        <taxon>Craniata</taxon>
        <taxon>Vertebrata</taxon>
        <taxon>Euteleostomi</taxon>
        <taxon>Lepidosauria</taxon>
        <taxon>Squamata</taxon>
        <taxon>Bifurcata</taxon>
        <taxon>Gekkota</taxon>
        <taxon>Sphaerodactylidae</taxon>
        <taxon>Sphaerodactylus</taxon>
    </lineage>
</organism>
<reference evidence="1" key="1">
    <citation type="submission" date="2021-08" db="EMBL/GenBank/DDBJ databases">
        <title>The first chromosome-level gecko genome reveals the dynamic sex chromosomes of Neotropical dwarf geckos (Sphaerodactylidae: Sphaerodactylus).</title>
        <authorList>
            <person name="Pinto B.J."/>
            <person name="Keating S.E."/>
            <person name="Gamble T."/>
        </authorList>
    </citation>
    <scope>NUCLEOTIDE SEQUENCE</scope>
    <source>
        <strain evidence="1">TG3544</strain>
    </source>
</reference>
<name>A0ACB8GE32_9SAUR</name>
<evidence type="ECO:0000313" key="1">
    <source>
        <dbReference type="EMBL" id="KAH8017929.1"/>
    </source>
</evidence>
<keyword evidence="2" id="KW-1185">Reference proteome</keyword>
<evidence type="ECO:0000313" key="2">
    <source>
        <dbReference type="Proteomes" id="UP000827872"/>
    </source>
</evidence>
<gene>
    <name evidence="1" type="ORF">K3G42_033220</name>
</gene>
<protein>
    <submittedName>
        <fullName evidence="1">Uncharacterized protein</fullName>
    </submittedName>
</protein>
<proteinExistence type="predicted"/>
<dbReference type="EMBL" id="CM037614">
    <property type="protein sequence ID" value="KAH8017929.1"/>
    <property type="molecule type" value="Genomic_DNA"/>
</dbReference>
<sequence length="134" mass="15271">MEGLPGSASKKLQIFGKVGSERWAKNHAPVDKYYKSLVRGDLKKLKALIDQYYEDVNMTFEISENELEWQVKSHATFGLSDGLEKEFRTTQSFFYIAFNLPTGQKPLGSSNGMLLLPPNSLRLYICLLVLRRAH</sequence>
<accession>A0ACB8GE32</accession>
<comment type="caution">
    <text evidence="1">The sequence shown here is derived from an EMBL/GenBank/DDBJ whole genome shotgun (WGS) entry which is preliminary data.</text>
</comment>
<dbReference type="Proteomes" id="UP000827872">
    <property type="component" value="Linkage Group LG01"/>
</dbReference>